<protein>
    <submittedName>
        <fullName evidence="1">Uncharacterized protein</fullName>
    </submittedName>
</protein>
<evidence type="ECO:0000313" key="1">
    <source>
        <dbReference type="EMBL" id="ANW02935.1"/>
    </source>
</evidence>
<gene>
    <name evidence="1" type="ORF">LMTR13_25015</name>
</gene>
<sequence>MNVGLVDRICKEFGMRFPKMNSFVGDRHPLAEIGEFSGRLRVPGVRLSCGINLECGPHSIGRRHCRVEKGVAGLEDVFSLIGCDEFAPAEERYLPNQVA</sequence>
<dbReference type="STRING" id="1274631.LMTR13_25015"/>
<keyword evidence="2" id="KW-1185">Reference proteome</keyword>
<name>A0A1B1UJK2_9BRAD</name>
<organism evidence="1 2">
    <name type="scientific">Bradyrhizobium icense</name>
    <dbReference type="NCBI Taxonomy" id="1274631"/>
    <lineage>
        <taxon>Bacteria</taxon>
        <taxon>Pseudomonadati</taxon>
        <taxon>Pseudomonadota</taxon>
        <taxon>Alphaproteobacteria</taxon>
        <taxon>Hyphomicrobiales</taxon>
        <taxon>Nitrobacteraceae</taxon>
        <taxon>Bradyrhizobium</taxon>
    </lineage>
</organism>
<accession>A0A1B1UJK2</accession>
<dbReference type="AlphaFoldDB" id="A0A1B1UJK2"/>
<dbReference type="EMBL" id="CP016428">
    <property type="protein sequence ID" value="ANW02935.1"/>
    <property type="molecule type" value="Genomic_DNA"/>
</dbReference>
<dbReference type="KEGG" id="bic:LMTR13_25015"/>
<evidence type="ECO:0000313" key="2">
    <source>
        <dbReference type="Proteomes" id="UP000092839"/>
    </source>
</evidence>
<dbReference type="Proteomes" id="UP000092839">
    <property type="component" value="Chromosome"/>
</dbReference>
<proteinExistence type="predicted"/>
<reference evidence="1 2" key="1">
    <citation type="submission" date="2016-07" db="EMBL/GenBank/DDBJ databases">
        <title>Complete genome sequence of Bradyrhizobium icense LMTR 13T, a potential inoculant strain isolated from lima bean (Phaseolus lunatus) in Peru.</title>
        <authorList>
            <person name="Ormeno-Orrillo E."/>
            <person name="Duran D."/>
            <person name="Rogel M.A."/>
            <person name="Rey L."/>
            <person name="Imperial J."/>
            <person name="Ruiz-Argueso T."/>
            <person name="Martinez-Romero E."/>
        </authorList>
    </citation>
    <scope>NUCLEOTIDE SEQUENCE [LARGE SCALE GENOMIC DNA]</scope>
    <source>
        <strain evidence="1 2">LMTR 13</strain>
    </source>
</reference>